<dbReference type="Pfam" id="PF01958">
    <property type="entry name" value="Asp_DH_C"/>
    <property type="match status" value="1"/>
</dbReference>
<accession>A0A7R8WRJ9</accession>
<name>A0A7R8WRJ9_9CRUS</name>
<dbReference type="SUPFAM" id="SSF55347">
    <property type="entry name" value="Glyceraldehyde-3-phosphate dehydrogenase-like, C-terminal domain"/>
    <property type="match status" value="1"/>
</dbReference>
<dbReference type="PANTHER" id="PTHR31873">
    <property type="entry name" value="L-ASPARTATE DEHYDROGENASE-RELATED"/>
    <property type="match status" value="1"/>
</dbReference>
<dbReference type="InterPro" id="IPR002811">
    <property type="entry name" value="Asp_DH"/>
</dbReference>
<dbReference type="Gene3D" id="3.40.50.720">
    <property type="entry name" value="NAD(P)-binding Rossmann-like Domain"/>
    <property type="match status" value="1"/>
</dbReference>
<dbReference type="SUPFAM" id="SSF51735">
    <property type="entry name" value="NAD(P)-binding Rossmann-fold domains"/>
    <property type="match status" value="1"/>
</dbReference>
<dbReference type="OrthoDB" id="4310724at2759"/>
<evidence type="ECO:0000313" key="1">
    <source>
        <dbReference type="EMBL" id="CAD7233772.1"/>
    </source>
</evidence>
<dbReference type="PANTHER" id="PTHR31873:SF6">
    <property type="entry name" value="ASPARTATE DEHYDROGENASE DOMAIN-CONTAINING PROTEIN"/>
    <property type="match status" value="1"/>
</dbReference>
<dbReference type="GO" id="GO:0009435">
    <property type="term" value="P:NAD+ biosynthetic process"/>
    <property type="evidence" value="ECO:0007669"/>
    <property type="project" value="InterPro"/>
</dbReference>
<proteinExistence type="predicted"/>
<dbReference type="EMBL" id="OB666922">
    <property type="protein sequence ID" value="CAD7233772.1"/>
    <property type="molecule type" value="Genomic_DNA"/>
</dbReference>
<organism evidence="1">
    <name type="scientific">Cyprideis torosa</name>
    <dbReference type="NCBI Taxonomy" id="163714"/>
    <lineage>
        <taxon>Eukaryota</taxon>
        <taxon>Metazoa</taxon>
        <taxon>Ecdysozoa</taxon>
        <taxon>Arthropoda</taxon>
        <taxon>Crustacea</taxon>
        <taxon>Oligostraca</taxon>
        <taxon>Ostracoda</taxon>
        <taxon>Podocopa</taxon>
        <taxon>Podocopida</taxon>
        <taxon>Cytherocopina</taxon>
        <taxon>Cytheroidea</taxon>
        <taxon>Cytherideidae</taxon>
        <taxon>Cyprideis</taxon>
    </lineage>
</organism>
<dbReference type="AlphaFoldDB" id="A0A7R8WRJ9"/>
<protein>
    <submittedName>
        <fullName evidence="1">Uncharacterized protein</fullName>
    </submittedName>
</protein>
<dbReference type="Gene3D" id="3.30.360.10">
    <property type="entry name" value="Dihydrodipicolinate Reductase, domain 2"/>
    <property type="match status" value="1"/>
</dbReference>
<sequence>MSFAELAEACDMVVECLPPKIVPALAQEVLSRDKDLMMISACALLLSPEINDMASTSKGRIIVPSGAIAGLDAISALGCAGIDSATIATTKHPRGLKGAPYIVQENIDLESLTETTRIFKGNAREAAKAFPANVNVAATLSLAGIGAEKTQVEVWADPDAKGNCHEITVTGGSSTIKTSVANLPDPTNPKSSMLAGYSIVAALKKRSLQIVVV</sequence>
<reference evidence="1" key="1">
    <citation type="submission" date="2020-11" db="EMBL/GenBank/DDBJ databases">
        <authorList>
            <person name="Tran Van P."/>
        </authorList>
    </citation>
    <scope>NUCLEOTIDE SEQUENCE</scope>
</reference>
<dbReference type="GO" id="GO:0033735">
    <property type="term" value="F:aspartate dehydrogenase [NAD(P)+] activity"/>
    <property type="evidence" value="ECO:0007669"/>
    <property type="project" value="InterPro"/>
</dbReference>
<dbReference type="InterPro" id="IPR036291">
    <property type="entry name" value="NAD(P)-bd_dom_sf"/>
</dbReference>
<gene>
    <name evidence="1" type="ORF">CTOB1V02_LOCUS11591</name>
</gene>